<evidence type="ECO:0000256" key="3">
    <source>
        <dbReference type="ARBA" id="ARBA00022801"/>
    </source>
</evidence>
<dbReference type="AlphaFoldDB" id="A0A7R8W7K4"/>
<keyword evidence="3" id="KW-0378">Hydrolase</keyword>
<dbReference type="InterPro" id="IPR036213">
    <property type="entry name" value="Calpain_III_sf"/>
</dbReference>
<evidence type="ECO:0000313" key="6">
    <source>
        <dbReference type="EMBL" id="CAD7226428.1"/>
    </source>
</evidence>
<feature type="active site" evidence="5">
    <location>
        <position position="476"/>
    </location>
</feature>
<dbReference type="SUPFAM" id="SSF49758">
    <property type="entry name" value="Calpain large subunit, middle domain (domain III)"/>
    <property type="match status" value="2"/>
</dbReference>
<protein>
    <submittedName>
        <fullName evidence="6">Uncharacterized protein</fullName>
    </submittedName>
</protein>
<dbReference type="PRINTS" id="PR00704">
    <property type="entry name" value="CALPAIN"/>
</dbReference>
<dbReference type="InterPro" id="IPR022684">
    <property type="entry name" value="Calpain_cysteine_protease"/>
</dbReference>
<gene>
    <name evidence="6" type="ORF">CTOB1V02_LOCUS4346</name>
</gene>
<evidence type="ECO:0000256" key="5">
    <source>
        <dbReference type="PIRSR" id="PIRSR622684-1"/>
    </source>
</evidence>
<evidence type="ECO:0000256" key="4">
    <source>
        <dbReference type="ARBA" id="ARBA00022807"/>
    </source>
</evidence>
<dbReference type="Pfam" id="PF04212">
    <property type="entry name" value="MIT"/>
    <property type="match status" value="2"/>
</dbReference>
<dbReference type="InterPro" id="IPR007330">
    <property type="entry name" value="MIT_dom"/>
</dbReference>
<evidence type="ECO:0000256" key="2">
    <source>
        <dbReference type="ARBA" id="ARBA00022670"/>
    </source>
</evidence>
<comment type="similarity">
    <text evidence="1">Belongs to the peptidase C2 family.</text>
</comment>
<name>A0A7R8W7K4_9CRUS</name>
<dbReference type="CDD" id="cd00044">
    <property type="entry name" value="CysPc"/>
    <property type="match status" value="1"/>
</dbReference>
<dbReference type="SMART" id="SM00745">
    <property type="entry name" value="MIT"/>
    <property type="match status" value="2"/>
</dbReference>
<dbReference type="GO" id="GO:0004198">
    <property type="term" value="F:calcium-dependent cysteine-type endopeptidase activity"/>
    <property type="evidence" value="ECO:0007669"/>
    <property type="project" value="InterPro"/>
</dbReference>
<reference evidence="6" key="1">
    <citation type="submission" date="2020-11" db="EMBL/GenBank/DDBJ databases">
        <authorList>
            <person name="Tran Van P."/>
        </authorList>
    </citation>
    <scope>NUCLEOTIDE SEQUENCE</scope>
</reference>
<dbReference type="InterPro" id="IPR038765">
    <property type="entry name" value="Papain-like_cys_pep_sf"/>
</dbReference>
<dbReference type="PANTHER" id="PTHR46143">
    <property type="entry name" value="CALPAIN-7"/>
    <property type="match status" value="1"/>
</dbReference>
<dbReference type="SMART" id="SM00720">
    <property type="entry name" value="calpain_III"/>
    <property type="match status" value="1"/>
</dbReference>
<dbReference type="SUPFAM" id="SSF116846">
    <property type="entry name" value="MIT domain"/>
    <property type="match status" value="2"/>
</dbReference>
<accession>A0A7R8W7K4</accession>
<dbReference type="InterPro" id="IPR051297">
    <property type="entry name" value="PalB/RIM13"/>
</dbReference>
<dbReference type="OrthoDB" id="167576at2759"/>
<keyword evidence="2" id="KW-0645">Protease</keyword>
<dbReference type="Gene3D" id="2.60.120.380">
    <property type="match status" value="2"/>
</dbReference>
<dbReference type="Gene3D" id="3.90.70.10">
    <property type="entry name" value="Cysteine proteinases"/>
    <property type="match status" value="1"/>
</dbReference>
<dbReference type="SMART" id="SM00230">
    <property type="entry name" value="CysPc"/>
    <property type="match status" value="1"/>
</dbReference>
<sequence>MSSNIEQAVEYAKRALVFDQRNQFDAAIIFYKEAAEALLRARNVDNVTLGHLEGKITEYIERAETLLQNAKASNANNAVDGAASDCEKAYFMLSQALDVDEAGEKEEAVDLYAQAVELCLKARKSTKDPALLKKLQNNAAMALERAEKLKGLNTPVSPPKVETAPVSDAMKSVSIGSPVSSRGNLHRGFSKHLQVVGGEGYTKQEIETLRSTSVINSRTYVPFMDVDLKERFAFPLPFTDKDGLLSLSPKQKSKLARWARPEEFCSSTPKLIEVINPFSIKQTVVSDCSFVASLAITALYERRFRQRVITSIIYPKNKAGEPVYNPCGKYMIKLKLNGVSRKVVIDDLLPLDRHGELLCSFSSCRNELWVSLLEKAYMKVMGGYDFPGSNSNIDLHALTGWIPERMAIRLGEKGFDETAAFDKIFERFHAGDVLVTLATGFLNKEEEERTGLVATHAYALLDIRKVKGVKLLQLKNPWSHVRWKGNYSELDLNHWTPDLREALKFDPDSAANFDNGVFWIDYESVLRFYDVFYLSWNPSLFKYTFSTHETWRREVGPAKDHFTLASNPQFSLELKGGSAGAVWVLLTRHITDVADFKDNREYITLTVYKNGGRKMYYPDTPKPFIRGACINSPHYLAKILVGSDVSGDDRKFTLVMSQYEKTTTTHYTLRAYSTLPFDMRKISSEALYRVKQDVTGLWKGLSAGGCGNHRETYPNNPRYQLSVEGGQGTPLLLELKGPKEYSVGMDILPVEVAAEGGFPRRNSGAFRSGYVYLEVENLPPGTYHVVVSTYLPGQEGPYILTCHSASPVKLARVN</sequence>
<feature type="active site" evidence="5">
    <location>
        <position position="288"/>
    </location>
</feature>
<feature type="active site" evidence="5">
    <location>
        <position position="456"/>
    </location>
</feature>
<dbReference type="Gene3D" id="1.20.58.80">
    <property type="entry name" value="Phosphotransferase system, lactose/cellobiose-type IIA subunit"/>
    <property type="match status" value="2"/>
</dbReference>
<dbReference type="EMBL" id="OB660827">
    <property type="protein sequence ID" value="CAD7226428.1"/>
    <property type="molecule type" value="Genomic_DNA"/>
</dbReference>
<dbReference type="InterPro" id="IPR001300">
    <property type="entry name" value="Peptidase_C2_calpain_cat"/>
</dbReference>
<dbReference type="InterPro" id="IPR022683">
    <property type="entry name" value="Calpain_III"/>
</dbReference>
<evidence type="ECO:0000256" key="1">
    <source>
        <dbReference type="ARBA" id="ARBA00007623"/>
    </source>
</evidence>
<dbReference type="PANTHER" id="PTHR46143:SF1">
    <property type="entry name" value="CALPAIN-7"/>
    <property type="match status" value="1"/>
</dbReference>
<dbReference type="PROSITE" id="PS50203">
    <property type="entry name" value="CALPAIN_CAT"/>
    <property type="match status" value="1"/>
</dbReference>
<dbReference type="GO" id="GO:0006508">
    <property type="term" value="P:proteolysis"/>
    <property type="evidence" value="ECO:0007669"/>
    <property type="project" value="UniProtKB-KW"/>
</dbReference>
<organism evidence="6">
    <name type="scientific">Cyprideis torosa</name>
    <dbReference type="NCBI Taxonomy" id="163714"/>
    <lineage>
        <taxon>Eukaryota</taxon>
        <taxon>Metazoa</taxon>
        <taxon>Ecdysozoa</taxon>
        <taxon>Arthropoda</taxon>
        <taxon>Crustacea</taxon>
        <taxon>Oligostraca</taxon>
        <taxon>Ostracoda</taxon>
        <taxon>Podocopa</taxon>
        <taxon>Podocopida</taxon>
        <taxon>Cytherocopina</taxon>
        <taxon>Cytheroidea</taxon>
        <taxon>Cytherideidae</taxon>
        <taxon>Cyprideis</taxon>
    </lineage>
</organism>
<dbReference type="InterPro" id="IPR036181">
    <property type="entry name" value="MIT_dom_sf"/>
</dbReference>
<dbReference type="Pfam" id="PF00648">
    <property type="entry name" value="Peptidase_C2"/>
    <property type="match status" value="1"/>
</dbReference>
<dbReference type="SUPFAM" id="SSF54001">
    <property type="entry name" value="Cysteine proteinases"/>
    <property type="match status" value="1"/>
</dbReference>
<proteinExistence type="inferred from homology"/>
<keyword evidence="4" id="KW-0788">Thiol protease</keyword>